<evidence type="ECO:0000313" key="4">
    <source>
        <dbReference type="Proteomes" id="UP000428260"/>
    </source>
</evidence>
<organism evidence="3 4">
    <name type="scientific">Maribellus comscasis</name>
    <dbReference type="NCBI Taxonomy" id="2681766"/>
    <lineage>
        <taxon>Bacteria</taxon>
        <taxon>Pseudomonadati</taxon>
        <taxon>Bacteroidota</taxon>
        <taxon>Bacteroidia</taxon>
        <taxon>Marinilabiliales</taxon>
        <taxon>Prolixibacteraceae</taxon>
        <taxon>Maribellus</taxon>
    </lineage>
</organism>
<dbReference type="Gene3D" id="2.60.120.560">
    <property type="entry name" value="Exo-inulinase, domain 1"/>
    <property type="match status" value="1"/>
</dbReference>
<evidence type="ECO:0000313" key="3">
    <source>
        <dbReference type="EMBL" id="QGY46012.1"/>
    </source>
</evidence>
<dbReference type="Proteomes" id="UP000428260">
    <property type="component" value="Chromosome"/>
</dbReference>
<dbReference type="PROSITE" id="PS51257">
    <property type="entry name" value="PROKAR_LIPOPROTEIN"/>
    <property type="match status" value="1"/>
</dbReference>
<sequence>MRTLFLSSKILIVAFVLVLSACNSKPKNQEAEQKSAETATEENWIQLFNGEDLNDWQIKFTGHELGDNYNNTFRVEDGLLRVRYDNWDEWNGSFGHIFYKDEFSHYKLRVEYRFVDEQVKNGPGWAYRNNGLMIHGQSAESMELDQQFPTSIEVQLLGGTQGKEGYDPRSTLNLCTPGTNVVMNGELIEQHCTNSKSETCYGDEWVTAEVEVHGGEIIRHFVNGEEVMHYEQPQLDPRDPTYETLLPADGNIMITKGTISLQAESHPTDFRKIELLVLDE</sequence>
<evidence type="ECO:0000256" key="1">
    <source>
        <dbReference type="SAM" id="SignalP"/>
    </source>
</evidence>
<feature type="signal peptide" evidence="1">
    <location>
        <begin position="1"/>
        <end position="21"/>
    </location>
</feature>
<keyword evidence="1" id="KW-0732">Signal</keyword>
<feature type="domain" description="3-keto-alpha-glucoside-1,2-lyase/3-keto-2-hydroxy-glucal hydratase" evidence="2">
    <location>
        <begin position="44"/>
        <end position="275"/>
    </location>
</feature>
<dbReference type="RefSeq" id="WP_158869150.1">
    <property type="nucleotide sequence ID" value="NZ_CP046401.1"/>
</dbReference>
<dbReference type="GO" id="GO:0016787">
    <property type="term" value="F:hydrolase activity"/>
    <property type="evidence" value="ECO:0007669"/>
    <property type="project" value="InterPro"/>
</dbReference>
<accession>A0A6I6K0S4</accession>
<feature type="chain" id="PRO_5026176832" evidence="1">
    <location>
        <begin position="22"/>
        <end position="280"/>
    </location>
</feature>
<dbReference type="InterPro" id="IPR010496">
    <property type="entry name" value="AL/BT2_dom"/>
</dbReference>
<name>A0A6I6K0S4_9BACT</name>
<dbReference type="Pfam" id="PF06439">
    <property type="entry name" value="3keto-disac_hyd"/>
    <property type="match status" value="1"/>
</dbReference>
<gene>
    <name evidence="3" type="ORF">GM418_20760</name>
</gene>
<keyword evidence="4" id="KW-1185">Reference proteome</keyword>
<dbReference type="EMBL" id="CP046401">
    <property type="protein sequence ID" value="QGY46012.1"/>
    <property type="molecule type" value="Genomic_DNA"/>
</dbReference>
<proteinExistence type="predicted"/>
<dbReference type="KEGG" id="mcos:GM418_20760"/>
<reference evidence="3 4" key="1">
    <citation type="submission" date="2019-11" db="EMBL/GenBank/DDBJ databases">
        <authorList>
            <person name="Zheng R.K."/>
            <person name="Sun C.M."/>
        </authorList>
    </citation>
    <scope>NUCLEOTIDE SEQUENCE [LARGE SCALE GENOMIC DNA]</scope>
    <source>
        <strain evidence="3 4">WC007</strain>
    </source>
</reference>
<protein>
    <submittedName>
        <fullName evidence="3">DUF1080 domain-containing protein</fullName>
    </submittedName>
</protein>
<dbReference type="AlphaFoldDB" id="A0A6I6K0S4"/>
<evidence type="ECO:0000259" key="2">
    <source>
        <dbReference type="Pfam" id="PF06439"/>
    </source>
</evidence>